<gene>
    <name evidence="3" type="ORF">JCM17207_09600</name>
</gene>
<feature type="domain" description="MobA/VirD2-like nuclease" evidence="2">
    <location>
        <begin position="27"/>
        <end position="161"/>
    </location>
</feature>
<keyword evidence="4" id="KW-1185">Reference proteome</keyword>
<accession>A0AA37MYU1</accession>
<reference evidence="3" key="1">
    <citation type="journal article" date="2022" name="Int. J. Syst. Evol. Microbiol.">
        <title>Genome-based, phenotypic and chemotaxonomic classification of Faecalibacterium strains: proposal of three novel species Faecalibacterium duncaniae sp. nov., Faecalibacterium hattorii sp. nov. and Faecalibacterium gallinarum sp. nov. .</title>
        <authorList>
            <person name="Sakamoto M."/>
            <person name="Sakurai N."/>
            <person name="Tanno H."/>
            <person name="Iino T."/>
            <person name="Ohkuma M."/>
            <person name="Endo A."/>
        </authorList>
    </citation>
    <scope>NUCLEOTIDE SEQUENCE</scope>
    <source>
        <strain evidence="3">JCM 17207</strain>
    </source>
</reference>
<evidence type="ECO:0000313" key="3">
    <source>
        <dbReference type="EMBL" id="GJN64335.1"/>
    </source>
</evidence>
<dbReference type="AlphaFoldDB" id="A0AA37MYU1"/>
<dbReference type="RefSeq" id="WP_002576328.1">
    <property type="nucleotide sequence ID" value="NZ_BQKV01000029.1"/>
</dbReference>
<sequence>MATTRIIPLHTGKGRTVGKAISDIIGYVKNPEKTDHGRLITSYQCDSRVADAQFLLDKQTYAARTGRVRGADDVIAYHLRQSFVPGEITPEEANRLGVELARRFTKDKHAFIVCTHIDKAHVHNHIIWNSTTLECDRKFRNFWGSTRAVHRLSDTICVENGYSIVEAPKRRGQSYNKWLGDAAKPSHKEQLRQAIDRALAQKPASLEELLRLLEQDGFTVHRRGKNISIGAEGWGNNVRFDRLGDGYTLDDLLAVLSGQKEHMPRKQAVPQAAPPKVNLLVDIQAKLQAGKGAGYARWAKVFNLKQMAQTLNYLSEHGLLDYADLETKTAEATARYNALSDQIKAAEKRMAEIAVLRTHIVNYAKTRETYVAYRKAGYSKKFRQEHEEEILLHQAAKEAFNELNVKKLPTIKELQTEYAQLLADKKKAYGEYRQARATMRELLTVKNNVDRVLAMEQTEPQQKEKDHGQR</sequence>
<dbReference type="InterPro" id="IPR005094">
    <property type="entry name" value="Endonuclease_MobA/VirD2"/>
</dbReference>
<dbReference type="EMBL" id="BQKV01000029">
    <property type="protein sequence ID" value="GJN64335.1"/>
    <property type="molecule type" value="Genomic_DNA"/>
</dbReference>
<proteinExistence type="predicted"/>
<comment type="caution">
    <text evidence="3">The sequence shown here is derived from an EMBL/GenBank/DDBJ whole genome shotgun (WGS) entry which is preliminary data.</text>
</comment>
<name>A0AA37MYU1_9FIRM</name>
<dbReference type="Proteomes" id="UP001055185">
    <property type="component" value="Unassembled WGS sequence"/>
</dbReference>
<organism evidence="3 4">
    <name type="scientific">Faecalibacterium gallinarum</name>
    <dbReference type="NCBI Taxonomy" id="2903556"/>
    <lineage>
        <taxon>Bacteria</taxon>
        <taxon>Bacillati</taxon>
        <taxon>Bacillota</taxon>
        <taxon>Clostridia</taxon>
        <taxon>Eubacteriales</taxon>
        <taxon>Oscillospiraceae</taxon>
        <taxon>Faecalibacterium</taxon>
    </lineage>
</organism>
<dbReference type="GeneID" id="23114359"/>
<keyword evidence="1" id="KW-0175">Coiled coil</keyword>
<evidence type="ECO:0000259" key="2">
    <source>
        <dbReference type="Pfam" id="PF03432"/>
    </source>
</evidence>
<dbReference type="Pfam" id="PF03432">
    <property type="entry name" value="Relaxase"/>
    <property type="match status" value="1"/>
</dbReference>
<evidence type="ECO:0000313" key="4">
    <source>
        <dbReference type="Proteomes" id="UP001055185"/>
    </source>
</evidence>
<protein>
    <recommendedName>
        <fullName evidence="2">MobA/VirD2-like nuclease domain-containing protein</fullName>
    </recommendedName>
</protein>
<evidence type="ECO:0000256" key="1">
    <source>
        <dbReference type="SAM" id="Coils"/>
    </source>
</evidence>
<feature type="coiled-coil region" evidence="1">
    <location>
        <begin position="322"/>
        <end position="356"/>
    </location>
</feature>